<dbReference type="GO" id="GO:0003676">
    <property type="term" value="F:nucleic acid binding"/>
    <property type="evidence" value="ECO:0007669"/>
    <property type="project" value="InterPro"/>
</dbReference>
<dbReference type="InterPro" id="IPR036397">
    <property type="entry name" value="RNaseH_sf"/>
</dbReference>
<keyword evidence="3" id="KW-1185">Reference proteome</keyword>
<keyword evidence="2" id="KW-0695">RNA-directed DNA polymerase</keyword>
<dbReference type="InterPro" id="IPR002156">
    <property type="entry name" value="RNaseH_domain"/>
</dbReference>
<dbReference type="Pfam" id="PF13456">
    <property type="entry name" value="RVT_3"/>
    <property type="match status" value="1"/>
</dbReference>
<accession>A0A225WXF1</accession>
<proteinExistence type="predicted"/>
<organism evidence="2 3">
    <name type="scientific">Phytophthora megakarya</name>
    <dbReference type="NCBI Taxonomy" id="4795"/>
    <lineage>
        <taxon>Eukaryota</taxon>
        <taxon>Sar</taxon>
        <taxon>Stramenopiles</taxon>
        <taxon>Oomycota</taxon>
        <taxon>Peronosporomycetes</taxon>
        <taxon>Peronosporales</taxon>
        <taxon>Peronosporaceae</taxon>
        <taxon>Phytophthora</taxon>
    </lineage>
</organism>
<evidence type="ECO:0000313" key="3">
    <source>
        <dbReference type="Proteomes" id="UP000198211"/>
    </source>
</evidence>
<dbReference type="Proteomes" id="UP000198211">
    <property type="component" value="Unassembled WGS sequence"/>
</dbReference>
<dbReference type="InterPro" id="IPR012337">
    <property type="entry name" value="RNaseH-like_sf"/>
</dbReference>
<dbReference type="AlphaFoldDB" id="A0A225WXF1"/>
<gene>
    <name evidence="2" type="ORF">PHMEG_0003701</name>
</gene>
<dbReference type="SUPFAM" id="SSF53098">
    <property type="entry name" value="Ribonuclease H-like"/>
    <property type="match status" value="1"/>
</dbReference>
<sequence>MTPVWAAATALGSKRMTNNVAEFVGLHRVLVHAAARGWRNLHIVWDSEMILRMMRSRKPPKLGKLKLQHFFGELSSTDEPVMLMWDDFSAHWTPELVAFAVEKNVVLQCIPPGYTHCCQPTDIAWNKPLKDGIRAS</sequence>
<dbReference type="EMBL" id="NBNE01000196">
    <property type="protein sequence ID" value="OWZ21709.1"/>
    <property type="molecule type" value="Genomic_DNA"/>
</dbReference>
<keyword evidence="2" id="KW-0808">Transferase</keyword>
<dbReference type="GO" id="GO:0004523">
    <property type="term" value="F:RNA-DNA hybrid ribonuclease activity"/>
    <property type="evidence" value="ECO:0007669"/>
    <property type="project" value="InterPro"/>
</dbReference>
<dbReference type="OrthoDB" id="162218at2759"/>
<name>A0A225WXF1_9STRA</name>
<reference evidence="3" key="1">
    <citation type="submission" date="2017-03" db="EMBL/GenBank/DDBJ databases">
        <title>Phytopthora megakarya and P. palmivora, two closely related causual agents of cacao black pod achieved similar genome size and gene model numbers by different mechanisms.</title>
        <authorList>
            <person name="Ali S."/>
            <person name="Shao J."/>
            <person name="Larry D.J."/>
            <person name="Kronmiller B."/>
            <person name="Shen D."/>
            <person name="Strem M.D."/>
            <person name="Melnick R.L."/>
            <person name="Guiltinan M.J."/>
            <person name="Tyler B.M."/>
            <person name="Meinhardt L.W."/>
            <person name="Bailey B.A."/>
        </authorList>
    </citation>
    <scope>NUCLEOTIDE SEQUENCE [LARGE SCALE GENOMIC DNA]</scope>
    <source>
        <strain evidence="3">zdho120</strain>
    </source>
</reference>
<comment type="caution">
    <text evidence="2">The sequence shown here is derived from an EMBL/GenBank/DDBJ whole genome shotgun (WGS) entry which is preliminary data.</text>
</comment>
<evidence type="ECO:0000313" key="2">
    <source>
        <dbReference type="EMBL" id="OWZ21709.1"/>
    </source>
</evidence>
<dbReference type="Gene3D" id="3.30.420.10">
    <property type="entry name" value="Ribonuclease H-like superfamily/Ribonuclease H"/>
    <property type="match status" value="1"/>
</dbReference>
<protein>
    <submittedName>
        <fullName evidence="2">Reverse transcriptase</fullName>
    </submittedName>
</protein>
<feature type="domain" description="RNase H type-1" evidence="1">
    <location>
        <begin position="7"/>
        <end position="67"/>
    </location>
</feature>
<dbReference type="GO" id="GO:0003964">
    <property type="term" value="F:RNA-directed DNA polymerase activity"/>
    <property type="evidence" value="ECO:0007669"/>
    <property type="project" value="UniProtKB-KW"/>
</dbReference>
<keyword evidence="2" id="KW-0548">Nucleotidyltransferase</keyword>
<evidence type="ECO:0000259" key="1">
    <source>
        <dbReference type="Pfam" id="PF13456"/>
    </source>
</evidence>